<feature type="domain" description="Helicase ATP-binding" evidence="10">
    <location>
        <begin position="280"/>
        <end position="472"/>
    </location>
</feature>
<comment type="similarity">
    <text evidence="1">In the N-terminal section; belongs to the CRISPR-associated nuclease Cas3-HD family.</text>
</comment>
<dbReference type="RefSeq" id="WP_190971030.1">
    <property type="nucleotide sequence ID" value="NZ_JACJTB010000069.1"/>
</dbReference>
<evidence type="ECO:0000256" key="2">
    <source>
        <dbReference type="ARBA" id="ARBA00009046"/>
    </source>
</evidence>
<keyword evidence="13" id="KW-1185">Reference proteome</keyword>
<dbReference type="Gene3D" id="3.40.50.300">
    <property type="entry name" value="P-loop containing nucleotide triphosphate hydrolases"/>
    <property type="match status" value="2"/>
</dbReference>
<dbReference type="InterPro" id="IPR050079">
    <property type="entry name" value="DEAD_box_RNA_helicase"/>
</dbReference>
<protein>
    <submittedName>
        <fullName evidence="12">CRISPR-associated helicase Cas3</fullName>
    </submittedName>
</protein>
<evidence type="ECO:0000256" key="8">
    <source>
        <dbReference type="ARBA" id="ARBA00022840"/>
    </source>
</evidence>
<evidence type="ECO:0000256" key="9">
    <source>
        <dbReference type="ARBA" id="ARBA00023118"/>
    </source>
</evidence>
<dbReference type="InterPro" id="IPR038257">
    <property type="entry name" value="CRISPR-assoc_Cas3_HD_sf"/>
</dbReference>
<dbReference type="PANTHER" id="PTHR47959:SF16">
    <property type="entry name" value="CRISPR-ASSOCIATED NUCLEASE_HELICASE CAS3-RELATED"/>
    <property type="match status" value="1"/>
</dbReference>
<keyword evidence="4" id="KW-0479">Metal-binding</keyword>
<dbReference type="Pfam" id="PF04851">
    <property type="entry name" value="ResIII"/>
    <property type="match status" value="1"/>
</dbReference>
<evidence type="ECO:0000256" key="7">
    <source>
        <dbReference type="ARBA" id="ARBA00022806"/>
    </source>
</evidence>
<evidence type="ECO:0000256" key="1">
    <source>
        <dbReference type="ARBA" id="ARBA00006847"/>
    </source>
</evidence>
<evidence type="ECO:0000313" key="12">
    <source>
        <dbReference type="EMBL" id="MBD2598365.1"/>
    </source>
</evidence>
<keyword evidence="7" id="KW-0347">Helicase</keyword>
<accession>A0ABR8G516</accession>
<evidence type="ECO:0000259" key="11">
    <source>
        <dbReference type="PROSITE" id="PS51643"/>
    </source>
</evidence>
<dbReference type="InterPro" id="IPR027417">
    <property type="entry name" value="P-loop_NTPase"/>
</dbReference>
<evidence type="ECO:0000313" key="13">
    <source>
        <dbReference type="Proteomes" id="UP000603457"/>
    </source>
</evidence>
<dbReference type="Pfam" id="PF22590">
    <property type="entry name" value="Cas3-like_C_2"/>
    <property type="match status" value="1"/>
</dbReference>
<dbReference type="CDD" id="cd09641">
    <property type="entry name" value="Cas3''_I"/>
    <property type="match status" value="1"/>
</dbReference>
<evidence type="ECO:0000259" key="10">
    <source>
        <dbReference type="PROSITE" id="PS51192"/>
    </source>
</evidence>
<dbReference type="Gene3D" id="1.10.3210.30">
    <property type="match status" value="1"/>
</dbReference>
<dbReference type="InterPro" id="IPR006935">
    <property type="entry name" value="Helicase/UvrB_N"/>
</dbReference>
<dbReference type="InterPro" id="IPR006474">
    <property type="entry name" value="Helicase_Cas3_CRISPR-ass_core"/>
</dbReference>
<keyword evidence="9" id="KW-0051">Antiviral defense</keyword>
<dbReference type="SMART" id="SM00487">
    <property type="entry name" value="DEXDc"/>
    <property type="match status" value="1"/>
</dbReference>
<keyword evidence="8" id="KW-0067">ATP-binding</keyword>
<dbReference type="InterPro" id="IPR054712">
    <property type="entry name" value="Cas3-like_dom"/>
</dbReference>
<evidence type="ECO:0000256" key="3">
    <source>
        <dbReference type="ARBA" id="ARBA00022722"/>
    </source>
</evidence>
<dbReference type="SUPFAM" id="SSF109604">
    <property type="entry name" value="HD-domain/PDEase-like"/>
    <property type="match status" value="1"/>
</dbReference>
<evidence type="ECO:0000256" key="5">
    <source>
        <dbReference type="ARBA" id="ARBA00022741"/>
    </source>
</evidence>
<organism evidence="12 13">
    <name type="scientific">Nostoc spongiaeforme FACHB-130</name>
    <dbReference type="NCBI Taxonomy" id="1357510"/>
    <lineage>
        <taxon>Bacteria</taxon>
        <taxon>Bacillati</taxon>
        <taxon>Cyanobacteriota</taxon>
        <taxon>Cyanophyceae</taxon>
        <taxon>Nostocales</taxon>
        <taxon>Nostocaceae</taxon>
        <taxon>Nostoc</taxon>
    </lineage>
</organism>
<sequence length="766" mass="87278">MQKQLLAKSPREDEKILTVEEHLTDTDNAVMAIFKQRILLNWCRFFGVKDADKFILNLRIAALFHDIGKANAEFDAAVNKKLKQQTLRHEWLSALILHLPSVRSWLASNKSDLDLEVITAAVLSHHLKASKKEWGKPRTVEQVELFLHHPEITNILQKIAQIAKIEGLPAELPEKWSVNDTLWKQAYFDADEAGDKFADDIYDDIERRSLLLAVKAGLIAADSVASAMFREKKLLEQWVDKTLHAPVITAEELETKILQPRYAHIEKKSGKKFDLHPFQEQAQEQGDRVLLLSGCGSGKTIFGYKWHQAALSRNQVGHIIFLYPTRGTATEGFKDYVSCAPETDASLVTGTAIYELQEMAKNPSDYTPSEGKDFTTDERLFALGFWGKRFFSATVDQFLCFLTHGYSGLCLLPVLADSVIVIDEVHSFSRGMFDNLISFLQNFNIPVLCMTATLTKTRQEELKNAGLQVFPAATDEKLKEIEEHPRYDVKFVDKDSAYSYAKSAYQDNQFRVLWVVNTVDRCRKISGRREDKTGLEFDLNTDVLTYHSRFKLKDRQKRHQETIAAFAYEKEERKPAIAVTTQVCEMSLDLDADVLITELAPISSLVQRFGRSNRHLSRGNEFRSQILVYEPDNIKPYQKDEIKAAKKFIEYIQGEKISQAQLAKALEDYSPAERYADGNCAFLEGGYWAKSQPFRDTDDYSVDAILSSDLKTVGELIEQKNPYDGYVLPVPKKLAHKQWKGRPEKMPRYLAVADASLYCPRRGFGE</sequence>
<dbReference type="PANTHER" id="PTHR47959">
    <property type="entry name" value="ATP-DEPENDENT RNA HELICASE RHLE-RELATED"/>
    <property type="match status" value="1"/>
</dbReference>
<dbReference type="Pfam" id="PF18019">
    <property type="entry name" value="Cas3_HD"/>
    <property type="match status" value="1"/>
</dbReference>
<gene>
    <name evidence="12" type="primary">cas3</name>
    <name evidence="12" type="ORF">H6G74_29150</name>
</gene>
<dbReference type="Proteomes" id="UP000603457">
    <property type="component" value="Unassembled WGS sequence"/>
</dbReference>
<keyword evidence="6" id="KW-0378">Hydrolase</keyword>
<dbReference type="InterPro" id="IPR006483">
    <property type="entry name" value="CRISPR-assoc_Cas3_HD"/>
</dbReference>
<proteinExistence type="inferred from homology"/>
<dbReference type="InterPro" id="IPR014001">
    <property type="entry name" value="Helicase_ATP-bd"/>
</dbReference>
<reference evidence="12 13" key="1">
    <citation type="journal article" date="2020" name="ISME J.">
        <title>Comparative genomics reveals insights into cyanobacterial evolution and habitat adaptation.</title>
        <authorList>
            <person name="Chen M.Y."/>
            <person name="Teng W.K."/>
            <person name="Zhao L."/>
            <person name="Hu C.X."/>
            <person name="Zhou Y.K."/>
            <person name="Han B.P."/>
            <person name="Song L.R."/>
            <person name="Shu W.S."/>
        </authorList>
    </citation>
    <scope>NUCLEOTIDE SEQUENCE [LARGE SCALE GENOMIC DNA]</scope>
    <source>
        <strain evidence="12 13">FACHB-130</strain>
    </source>
</reference>
<keyword evidence="5" id="KW-0547">Nucleotide-binding</keyword>
<name>A0ABR8G516_9NOSO</name>
<evidence type="ECO:0000256" key="4">
    <source>
        <dbReference type="ARBA" id="ARBA00022723"/>
    </source>
</evidence>
<dbReference type="PROSITE" id="PS51192">
    <property type="entry name" value="HELICASE_ATP_BIND_1"/>
    <property type="match status" value="1"/>
</dbReference>
<dbReference type="NCBIfam" id="TIGR01596">
    <property type="entry name" value="cas3_HD"/>
    <property type="match status" value="1"/>
</dbReference>
<evidence type="ECO:0000256" key="6">
    <source>
        <dbReference type="ARBA" id="ARBA00022801"/>
    </source>
</evidence>
<feature type="domain" description="HD Cas3-type" evidence="11">
    <location>
        <begin position="12"/>
        <end position="225"/>
    </location>
</feature>
<dbReference type="PROSITE" id="PS51643">
    <property type="entry name" value="HD_CAS3"/>
    <property type="match status" value="1"/>
</dbReference>
<comment type="similarity">
    <text evidence="2">In the central section; belongs to the CRISPR-associated helicase Cas3 family.</text>
</comment>
<dbReference type="NCBIfam" id="TIGR01587">
    <property type="entry name" value="cas3_core"/>
    <property type="match status" value="1"/>
</dbReference>
<keyword evidence="3" id="KW-0540">Nuclease</keyword>
<comment type="caution">
    <text evidence="12">The sequence shown here is derived from an EMBL/GenBank/DDBJ whole genome shotgun (WGS) entry which is preliminary data.</text>
</comment>
<dbReference type="SUPFAM" id="SSF52540">
    <property type="entry name" value="P-loop containing nucleoside triphosphate hydrolases"/>
    <property type="match status" value="1"/>
</dbReference>
<dbReference type="EMBL" id="JACJTB010000069">
    <property type="protein sequence ID" value="MBD2598365.1"/>
    <property type="molecule type" value="Genomic_DNA"/>
</dbReference>